<dbReference type="InterPro" id="IPR011701">
    <property type="entry name" value="MFS"/>
</dbReference>
<proteinExistence type="predicted"/>
<feature type="transmembrane region" description="Helical" evidence="5">
    <location>
        <begin position="350"/>
        <end position="371"/>
    </location>
</feature>
<dbReference type="AlphaFoldDB" id="A0A967B0Q0"/>
<evidence type="ECO:0000256" key="4">
    <source>
        <dbReference type="ARBA" id="ARBA00023136"/>
    </source>
</evidence>
<dbReference type="PROSITE" id="PS50850">
    <property type="entry name" value="MFS"/>
    <property type="match status" value="1"/>
</dbReference>
<dbReference type="GO" id="GO:0022857">
    <property type="term" value="F:transmembrane transporter activity"/>
    <property type="evidence" value="ECO:0007669"/>
    <property type="project" value="InterPro"/>
</dbReference>
<evidence type="ECO:0000313" key="7">
    <source>
        <dbReference type="EMBL" id="NHN56153.1"/>
    </source>
</evidence>
<feature type="transmembrane region" description="Helical" evidence="5">
    <location>
        <begin position="117"/>
        <end position="138"/>
    </location>
</feature>
<organism evidence="7 8">
    <name type="scientific">Metallococcus carri</name>
    <dbReference type="NCBI Taxonomy" id="1656884"/>
    <lineage>
        <taxon>Bacteria</taxon>
        <taxon>Bacillati</taxon>
        <taxon>Actinomycetota</taxon>
        <taxon>Actinomycetes</taxon>
        <taxon>Micrococcales</taxon>
        <taxon>Dermacoccaceae</taxon>
        <taxon>Metallococcus</taxon>
    </lineage>
</organism>
<name>A0A967B0Q0_9MICO</name>
<accession>A0A967B0Q0</accession>
<dbReference type="Gene3D" id="1.20.1250.20">
    <property type="entry name" value="MFS general substrate transporter like domains"/>
    <property type="match status" value="1"/>
</dbReference>
<keyword evidence="3 5" id="KW-1133">Transmembrane helix</keyword>
<feature type="transmembrane region" description="Helical" evidence="5">
    <location>
        <begin position="448"/>
        <end position="469"/>
    </location>
</feature>
<feature type="transmembrane region" description="Helical" evidence="5">
    <location>
        <begin position="214"/>
        <end position="231"/>
    </location>
</feature>
<keyword evidence="2 5" id="KW-0812">Transmembrane</keyword>
<comment type="caution">
    <text evidence="7">The sequence shown here is derived from an EMBL/GenBank/DDBJ whole genome shotgun (WGS) entry which is preliminary data.</text>
</comment>
<evidence type="ECO:0000256" key="3">
    <source>
        <dbReference type="ARBA" id="ARBA00022989"/>
    </source>
</evidence>
<sequence length="475" mass="49765">MTDAVVTSTPISASPADPAPRLRALGLATLLTAYLMTMMDTFIVNVALPTMQTELSMTTAGLELVVAGYTIAFTLLLVLGGRLGDMIGRRRMLAVGLVGFTVSSLLCGLAIGGTDLILYRILQGVFAALLPTQVLGTIQATTTGEQRHRALSLYASVGGIALAVGQLVGGVLLHADIAGSSWRPLFFINVPLGILALVGLATVPESRSPLPAQVDVRGTVLLGLTLLALLIPMNQGRALGWPWWTWVSLLVVLPLAYAVWRVEQSVEARGRTPLLPPRLLHIPQVRRGLMLAAPFFMGFGSFMFVFAITLQNELHRSALTSAVAILPMAVAFFCGAFVTQRLVPRIGNRVLTIGGVLQAIGLTAVATPLWWQWPHVSLPTLAPGLAVAGLGQAFFFGGIYRAVLQPVPHELAGVGSGVLVTIQQGALATGVAGLATLCAAVGSRWGGANAFAVGIAFQVVAGLGIALGARSLKER</sequence>
<feature type="transmembrane region" description="Helical" evidence="5">
    <location>
        <begin position="185"/>
        <end position="202"/>
    </location>
</feature>
<reference evidence="7" key="1">
    <citation type="submission" date="2020-03" db="EMBL/GenBank/DDBJ databases">
        <title>Draft sequencing of Calidifontibacter sp. DB0510.</title>
        <authorList>
            <person name="Kim D.-U."/>
        </authorList>
    </citation>
    <scope>NUCLEOTIDE SEQUENCE</scope>
    <source>
        <strain evidence="7">DB0510</strain>
    </source>
</reference>
<protein>
    <submittedName>
        <fullName evidence="7">MFS transporter</fullName>
    </submittedName>
</protein>
<feature type="transmembrane region" description="Helical" evidence="5">
    <location>
        <begin position="383"/>
        <end position="404"/>
    </location>
</feature>
<evidence type="ECO:0000313" key="8">
    <source>
        <dbReference type="Proteomes" id="UP000744769"/>
    </source>
</evidence>
<dbReference type="GO" id="GO:0005886">
    <property type="term" value="C:plasma membrane"/>
    <property type="evidence" value="ECO:0007669"/>
    <property type="project" value="UniProtKB-SubCell"/>
</dbReference>
<dbReference type="RefSeq" id="WP_166196654.1">
    <property type="nucleotide sequence ID" value="NZ_JAAOIV010000007.1"/>
</dbReference>
<evidence type="ECO:0000256" key="1">
    <source>
        <dbReference type="ARBA" id="ARBA00004651"/>
    </source>
</evidence>
<evidence type="ECO:0000256" key="2">
    <source>
        <dbReference type="ARBA" id="ARBA00022692"/>
    </source>
</evidence>
<dbReference type="PRINTS" id="PR01036">
    <property type="entry name" value="TCRTETB"/>
</dbReference>
<feature type="transmembrane region" description="Helical" evidence="5">
    <location>
        <begin position="416"/>
        <end position="442"/>
    </location>
</feature>
<dbReference type="CDD" id="cd17321">
    <property type="entry name" value="MFS_MMR_MDR_like"/>
    <property type="match status" value="1"/>
</dbReference>
<gene>
    <name evidence="7" type="ORF">G9U51_10225</name>
</gene>
<feature type="transmembrane region" description="Helical" evidence="5">
    <location>
        <begin position="60"/>
        <end position="80"/>
    </location>
</feature>
<feature type="domain" description="Major facilitator superfamily (MFS) profile" evidence="6">
    <location>
        <begin position="26"/>
        <end position="473"/>
    </location>
</feature>
<dbReference type="PANTHER" id="PTHR42718">
    <property type="entry name" value="MAJOR FACILITATOR SUPERFAMILY MULTIDRUG TRANSPORTER MFSC"/>
    <property type="match status" value="1"/>
</dbReference>
<dbReference type="SUPFAM" id="SSF103473">
    <property type="entry name" value="MFS general substrate transporter"/>
    <property type="match status" value="1"/>
</dbReference>
<feature type="transmembrane region" description="Helical" evidence="5">
    <location>
        <begin position="150"/>
        <end position="173"/>
    </location>
</feature>
<dbReference type="InterPro" id="IPR020846">
    <property type="entry name" value="MFS_dom"/>
</dbReference>
<dbReference type="Gene3D" id="1.20.1720.10">
    <property type="entry name" value="Multidrug resistance protein D"/>
    <property type="match status" value="1"/>
</dbReference>
<dbReference type="Proteomes" id="UP000744769">
    <property type="component" value="Unassembled WGS sequence"/>
</dbReference>
<evidence type="ECO:0000256" key="5">
    <source>
        <dbReference type="SAM" id="Phobius"/>
    </source>
</evidence>
<feature type="transmembrane region" description="Helical" evidence="5">
    <location>
        <begin position="288"/>
        <end position="311"/>
    </location>
</feature>
<dbReference type="Pfam" id="PF07690">
    <property type="entry name" value="MFS_1"/>
    <property type="match status" value="1"/>
</dbReference>
<evidence type="ECO:0000259" key="6">
    <source>
        <dbReference type="PROSITE" id="PS50850"/>
    </source>
</evidence>
<keyword evidence="8" id="KW-1185">Reference proteome</keyword>
<comment type="subcellular location">
    <subcellularLocation>
        <location evidence="1">Cell membrane</location>
        <topology evidence="1">Multi-pass membrane protein</topology>
    </subcellularLocation>
</comment>
<dbReference type="PANTHER" id="PTHR42718:SF39">
    <property type="entry name" value="ACTINORHODIN TRANSPORTER-RELATED"/>
    <property type="match status" value="1"/>
</dbReference>
<dbReference type="InterPro" id="IPR036259">
    <property type="entry name" value="MFS_trans_sf"/>
</dbReference>
<feature type="transmembrane region" description="Helical" evidence="5">
    <location>
        <begin position="92"/>
        <end position="111"/>
    </location>
</feature>
<feature type="transmembrane region" description="Helical" evidence="5">
    <location>
        <begin position="317"/>
        <end position="338"/>
    </location>
</feature>
<keyword evidence="4 5" id="KW-0472">Membrane</keyword>
<dbReference type="EMBL" id="JAAOIV010000007">
    <property type="protein sequence ID" value="NHN56153.1"/>
    <property type="molecule type" value="Genomic_DNA"/>
</dbReference>
<feature type="transmembrane region" description="Helical" evidence="5">
    <location>
        <begin position="24"/>
        <end position="48"/>
    </location>
</feature>
<feature type="transmembrane region" description="Helical" evidence="5">
    <location>
        <begin position="243"/>
        <end position="260"/>
    </location>
</feature>